<keyword evidence="3" id="KW-1185">Reference proteome</keyword>
<comment type="caution">
    <text evidence="2">The sequence shown here is derived from an EMBL/GenBank/DDBJ whole genome shotgun (WGS) entry which is preliminary data.</text>
</comment>
<feature type="compositionally biased region" description="Polar residues" evidence="1">
    <location>
        <begin position="8"/>
        <end position="18"/>
    </location>
</feature>
<protein>
    <submittedName>
        <fullName evidence="2">Uncharacterized protein</fullName>
    </submittedName>
</protein>
<dbReference type="RefSeq" id="WP_269429050.1">
    <property type="nucleotide sequence ID" value="NZ_CDDF01000012.1"/>
</dbReference>
<dbReference type="Proteomes" id="UP001596132">
    <property type="component" value="Unassembled WGS sequence"/>
</dbReference>
<evidence type="ECO:0000313" key="3">
    <source>
        <dbReference type="Proteomes" id="UP001596132"/>
    </source>
</evidence>
<name>A0ABW0YH50_9GAMM</name>
<dbReference type="EMBL" id="JBHSPP010000017">
    <property type="protein sequence ID" value="MFC5708036.1"/>
    <property type="molecule type" value="Genomic_DNA"/>
</dbReference>
<sequence>MKLRQRLPLNTRSLTSDPLQRLIHQETSGMAKSELNSGNARH</sequence>
<feature type="compositionally biased region" description="Polar residues" evidence="1">
    <location>
        <begin position="25"/>
        <end position="42"/>
    </location>
</feature>
<feature type="region of interest" description="Disordered" evidence="1">
    <location>
        <begin position="1"/>
        <end position="42"/>
    </location>
</feature>
<organism evidence="2 3">
    <name type="scientific">Aeromonas eucrenophila</name>
    <dbReference type="NCBI Taxonomy" id="649"/>
    <lineage>
        <taxon>Bacteria</taxon>
        <taxon>Pseudomonadati</taxon>
        <taxon>Pseudomonadota</taxon>
        <taxon>Gammaproteobacteria</taxon>
        <taxon>Aeromonadales</taxon>
        <taxon>Aeromonadaceae</taxon>
        <taxon>Aeromonas</taxon>
    </lineage>
</organism>
<accession>A0ABW0YH50</accession>
<evidence type="ECO:0000256" key="1">
    <source>
        <dbReference type="SAM" id="MobiDB-lite"/>
    </source>
</evidence>
<proteinExistence type="predicted"/>
<reference evidence="3" key="1">
    <citation type="journal article" date="2019" name="Int. J. Syst. Evol. Microbiol.">
        <title>The Global Catalogue of Microorganisms (GCM) 10K type strain sequencing project: providing services to taxonomists for standard genome sequencing and annotation.</title>
        <authorList>
            <consortium name="The Broad Institute Genomics Platform"/>
            <consortium name="The Broad Institute Genome Sequencing Center for Infectious Disease"/>
            <person name="Wu L."/>
            <person name="Ma J."/>
        </authorList>
    </citation>
    <scope>NUCLEOTIDE SEQUENCE [LARGE SCALE GENOMIC DNA]</scope>
    <source>
        <strain evidence="3">KCTC 15012</strain>
    </source>
</reference>
<evidence type="ECO:0000313" key="2">
    <source>
        <dbReference type="EMBL" id="MFC5708036.1"/>
    </source>
</evidence>
<gene>
    <name evidence="2" type="ORF">ACFPVW_18660</name>
</gene>